<dbReference type="InterPro" id="IPR015590">
    <property type="entry name" value="Aldehyde_DH_dom"/>
</dbReference>
<proteinExistence type="inferred from homology"/>
<dbReference type="InterPro" id="IPR016161">
    <property type="entry name" value="Ald_DH/histidinol_DH"/>
</dbReference>
<comment type="similarity">
    <text evidence="1 4">Belongs to the aldehyde dehydrogenase family.</text>
</comment>
<dbReference type="Pfam" id="PF00171">
    <property type="entry name" value="Aldedh"/>
    <property type="match status" value="1"/>
</dbReference>
<dbReference type="GO" id="GO:0016620">
    <property type="term" value="F:oxidoreductase activity, acting on the aldehyde or oxo group of donors, NAD or NADP as acceptor"/>
    <property type="evidence" value="ECO:0007669"/>
    <property type="project" value="InterPro"/>
</dbReference>
<evidence type="ECO:0000256" key="1">
    <source>
        <dbReference type="ARBA" id="ARBA00009986"/>
    </source>
</evidence>
<dbReference type="InterPro" id="IPR016162">
    <property type="entry name" value="Ald_DH_N"/>
</dbReference>
<evidence type="ECO:0000313" key="6">
    <source>
        <dbReference type="EMBL" id="WOB45040.1"/>
    </source>
</evidence>
<evidence type="ECO:0000256" key="4">
    <source>
        <dbReference type="RuleBase" id="RU003345"/>
    </source>
</evidence>
<dbReference type="InterPro" id="IPR016160">
    <property type="entry name" value="Ald_DH_CS_CYS"/>
</dbReference>
<evidence type="ECO:0000259" key="5">
    <source>
        <dbReference type="Pfam" id="PF00171"/>
    </source>
</evidence>
<dbReference type="InterPro" id="IPR029510">
    <property type="entry name" value="Ald_DH_CS_GLU"/>
</dbReference>
<dbReference type="PROSITE" id="PS00687">
    <property type="entry name" value="ALDEHYDE_DEHYDR_GLU"/>
    <property type="match status" value="1"/>
</dbReference>
<evidence type="ECO:0000256" key="3">
    <source>
        <dbReference type="PROSITE-ProRule" id="PRU10007"/>
    </source>
</evidence>
<dbReference type="EMBL" id="CP053540">
    <property type="protein sequence ID" value="WOB45040.1"/>
    <property type="molecule type" value="Genomic_DNA"/>
</dbReference>
<gene>
    <name evidence="6" type="ORF">HNI00_19230</name>
</gene>
<dbReference type="PANTHER" id="PTHR11699">
    <property type="entry name" value="ALDEHYDE DEHYDROGENASE-RELATED"/>
    <property type="match status" value="1"/>
</dbReference>
<dbReference type="Gene3D" id="3.40.605.10">
    <property type="entry name" value="Aldehyde Dehydrogenase, Chain A, domain 1"/>
    <property type="match status" value="1"/>
</dbReference>
<accession>A0AA97BAR7</accession>
<evidence type="ECO:0000256" key="2">
    <source>
        <dbReference type="ARBA" id="ARBA00023002"/>
    </source>
</evidence>
<keyword evidence="2 4" id="KW-0560">Oxidoreductase</keyword>
<name>A0AA97BAR7_9CYAN</name>
<organism evidence="6">
    <name type="scientific">Thermoleptolyngbya oregonensis NK1-22</name>
    <dbReference type="NCBI Taxonomy" id="2547457"/>
    <lineage>
        <taxon>Bacteria</taxon>
        <taxon>Bacillati</taxon>
        <taxon>Cyanobacteriota</taxon>
        <taxon>Cyanophyceae</taxon>
        <taxon>Oculatellales</taxon>
        <taxon>Oculatellaceae</taxon>
        <taxon>Thermoleptolyngbya</taxon>
    </lineage>
</organism>
<dbReference type="AlphaFoldDB" id="A0AA97BAR7"/>
<sequence length="482" mass="51627">MTQGFVTQDLLIGGDRLPADSGQYTELIDPATGDAWIKVAAATADDVDRAVQVADQVRSPWRSVNSRDRTQLLLKLATLIRENLEPLAQLESRNVGKPIRDARDEVNLAADCFEYYAGAVNKIGGQTTPVAAAGTHLTFREPIGVCGLIAPWNFPIAITAWKVAPALAMGNPVVLKPATQTPLTALRLGELALEAGIPPGVFNVVPGAGSVAGEALLRHPLVRKISFTGSTEIGMHVMRTAADDLKRVTLELGGKSANLVFADADLDLAVPKAMWSVLGNAGQDCCARSRLLIQRPVYDEFLHRLTQQFQALRIGPPLDESTEIGTLISNQQRDRVLDYIALGQQEGATLLCGGTVPTESPLDRGAYLTPALFAHATPNMQIAQEEIFGPVLCAIPFDTEEEAVAIANTSLYGLSGSIWTRDIGRALRVARAIETGVLSINTGHSVHLEAPFGGVKHSGIGRELGLAVLDHYSEWKSVFIAE</sequence>
<dbReference type="InterPro" id="IPR016163">
    <property type="entry name" value="Ald_DH_C"/>
</dbReference>
<protein>
    <submittedName>
        <fullName evidence="6">Aldehyde dehydrogenase</fullName>
    </submittedName>
</protein>
<reference evidence="6" key="1">
    <citation type="submission" date="2020-05" db="EMBL/GenBank/DDBJ databases">
        <authorList>
            <person name="Zhu T."/>
            <person name="Keshari N."/>
            <person name="Lu X."/>
        </authorList>
    </citation>
    <scope>NUCLEOTIDE SEQUENCE</scope>
    <source>
        <strain evidence="6">NK1-22</strain>
    </source>
</reference>
<dbReference type="Gene3D" id="3.40.309.10">
    <property type="entry name" value="Aldehyde Dehydrogenase, Chain A, domain 2"/>
    <property type="match status" value="1"/>
</dbReference>
<feature type="active site" evidence="3">
    <location>
        <position position="251"/>
    </location>
</feature>
<dbReference type="FunFam" id="3.40.605.10:FF:000001">
    <property type="entry name" value="Aldehyde dehydrogenase 1"/>
    <property type="match status" value="1"/>
</dbReference>
<dbReference type="PROSITE" id="PS00070">
    <property type="entry name" value="ALDEHYDE_DEHYDR_CYS"/>
    <property type="match status" value="1"/>
</dbReference>
<feature type="domain" description="Aldehyde dehydrogenase" evidence="5">
    <location>
        <begin position="21"/>
        <end position="478"/>
    </location>
</feature>
<dbReference type="FunFam" id="3.40.309.10:FF:000012">
    <property type="entry name" value="Betaine aldehyde dehydrogenase"/>
    <property type="match status" value="1"/>
</dbReference>
<dbReference type="SUPFAM" id="SSF53720">
    <property type="entry name" value="ALDH-like"/>
    <property type="match status" value="1"/>
</dbReference>
<dbReference type="KEGG" id="tog:HNI00_19230"/>